<dbReference type="EMBL" id="JAUHPV010000004">
    <property type="protein sequence ID" value="MDN4473023.1"/>
    <property type="molecule type" value="Genomic_DNA"/>
</dbReference>
<accession>A0ABT8G1K3</accession>
<dbReference type="Proteomes" id="UP001172738">
    <property type="component" value="Unassembled WGS sequence"/>
</dbReference>
<dbReference type="RefSeq" id="WP_301128143.1">
    <property type="nucleotide sequence ID" value="NZ_JAUHPV010000004.1"/>
</dbReference>
<evidence type="ECO:0000313" key="2">
    <source>
        <dbReference type="EMBL" id="MDN4473023.1"/>
    </source>
</evidence>
<keyword evidence="1" id="KW-0472">Membrane</keyword>
<reference evidence="2" key="1">
    <citation type="submission" date="2023-06" db="EMBL/GenBank/DDBJ databases">
        <title>SYSU T00b26.</title>
        <authorList>
            <person name="Gao L."/>
            <person name="Fang B.-Z."/>
            <person name="Li W.-J."/>
        </authorList>
    </citation>
    <scope>NUCLEOTIDE SEQUENCE</scope>
    <source>
        <strain evidence="2">SYSU T00b26</strain>
    </source>
</reference>
<keyword evidence="3" id="KW-1185">Reference proteome</keyword>
<keyword evidence="1" id="KW-1133">Transmembrane helix</keyword>
<organism evidence="2 3">
    <name type="scientific">Demequina zhanjiangensis</name>
    <dbReference type="NCBI Taxonomy" id="3051659"/>
    <lineage>
        <taxon>Bacteria</taxon>
        <taxon>Bacillati</taxon>
        <taxon>Actinomycetota</taxon>
        <taxon>Actinomycetes</taxon>
        <taxon>Micrococcales</taxon>
        <taxon>Demequinaceae</taxon>
        <taxon>Demequina</taxon>
    </lineage>
</organism>
<keyword evidence="1" id="KW-0812">Transmembrane</keyword>
<comment type="caution">
    <text evidence="2">The sequence shown here is derived from an EMBL/GenBank/DDBJ whole genome shotgun (WGS) entry which is preliminary data.</text>
</comment>
<proteinExistence type="predicted"/>
<feature type="transmembrane region" description="Helical" evidence="1">
    <location>
        <begin position="36"/>
        <end position="59"/>
    </location>
</feature>
<sequence length="251" mass="25715">MADTLDPVFAAGLRSALVDTSNGAKRPQRAWWRRSWVVAGLSFALLAGAGGATATLAGIPGGEVSTTLGATVSTTGVGDGRLYLGEAPDGADAVEYTFTPLTGGTFALGAGGTRFLYTDKEAADYQAPGGDQLPLGVVVDGYLSVTTTTADAAWSLTAAYVSNESVPLATNARGETYGTVAYGADPDLIAAMATNGLFGYVRREDLQAVYGPEPTSPAEALERQQEPGYGIGDIPVYQSDGVTVIGEFEVG</sequence>
<evidence type="ECO:0000313" key="3">
    <source>
        <dbReference type="Proteomes" id="UP001172738"/>
    </source>
</evidence>
<name>A0ABT8G1K3_9MICO</name>
<evidence type="ECO:0000256" key="1">
    <source>
        <dbReference type="SAM" id="Phobius"/>
    </source>
</evidence>
<gene>
    <name evidence="2" type="ORF">QQX04_08480</name>
</gene>
<protein>
    <submittedName>
        <fullName evidence="2">Uncharacterized protein</fullName>
    </submittedName>
</protein>